<dbReference type="RefSeq" id="WP_072836495.1">
    <property type="nucleotide sequence ID" value="NZ_FQUU01000016.1"/>
</dbReference>
<evidence type="ECO:0000259" key="2">
    <source>
        <dbReference type="Pfam" id="PF00403"/>
    </source>
</evidence>
<feature type="signal peptide" evidence="1">
    <location>
        <begin position="1"/>
        <end position="22"/>
    </location>
</feature>
<dbReference type="InterPro" id="IPR006121">
    <property type="entry name" value="HMA_dom"/>
</dbReference>
<feature type="domain" description="HMA" evidence="2">
    <location>
        <begin position="34"/>
        <end position="87"/>
    </location>
</feature>
<protein>
    <submittedName>
        <fullName evidence="3">Heavy-metal-associated domain-containing protein</fullName>
    </submittedName>
</protein>
<dbReference type="STRING" id="1121884.SAMN02745131_03363"/>
<reference evidence="3 4" key="1">
    <citation type="submission" date="2016-11" db="EMBL/GenBank/DDBJ databases">
        <authorList>
            <person name="Jaros S."/>
            <person name="Januszkiewicz K."/>
            <person name="Wedrychowicz H."/>
        </authorList>
    </citation>
    <scope>NUCLEOTIDE SEQUENCE [LARGE SCALE GENOMIC DNA]</scope>
    <source>
        <strain evidence="3 4">DSM 18119</strain>
    </source>
</reference>
<dbReference type="InterPro" id="IPR036163">
    <property type="entry name" value="HMA_dom_sf"/>
</dbReference>
<accession>A0A1M5DWK0</accession>
<dbReference type="OrthoDB" id="5513217at2"/>
<sequence>MKAHKFLLLSFLFLCFSFMAVAQTKSEKFSVSGECGTCKKKIEKAAKAAGASYAMWDVDSKVLTVKYNSTSSNTAKIQQAVAKAGYDTPNFKATEEDYNKLDGCCQYERTAATAATSCCDDKKCEDAKCMKDGKCEKDMSCCKDSGCDTKACCKKS</sequence>
<proteinExistence type="predicted"/>
<dbReference type="Proteomes" id="UP000184048">
    <property type="component" value="Unassembled WGS sequence"/>
</dbReference>
<dbReference type="AlphaFoldDB" id="A0A1M5DWK0"/>
<name>A0A1M5DWK0_9BACT</name>
<organism evidence="3 4">
    <name type="scientific">Flavisolibacter ginsengisoli DSM 18119</name>
    <dbReference type="NCBI Taxonomy" id="1121884"/>
    <lineage>
        <taxon>Bacteria</taxon>
        <taxon>Pseudomonadati</taxon>
        <taxon>Bacteroidota</taxon>
        <taxon>Chitinophagia</taxon>
        <taxon>Chitinophagales</taxon>
        <taxon>Chitinophagaceae</taxon>
        <taxon>Flavisolibacter</taxon>
    </lineage>
</organism>
<dbReference type="GO" id="GO:0046872">
    <property type="term" value="F:metal ion binding"/>
    <property type="evidence" value="ECO:0007669"/>
    <property type="project" value="InterPro"/>
</dbReference>
<dbReference type="Gene3D" id="3.30.70.100">
    <property type="match status" value="1"/>
</dbReference>
<evidence type="ECO:0000313" key="4">
    <source>
        <dbReference type="Proteomes" id="UP000184048"/>
    </source>
</evidence>
<keyword evidence="4" id="KW-1185">Reference proteome</keyword>
<dbReference type="SUPFAM" id="SSF55008">
    <property type="entry name" value="HMA, heavy metal-associated domain"/>
    <property type="match status" value="1"/>
</dbReference>
<dbReference type="EMBL" id="FQUU01000016">
    <property type="protein sequence ID" value="SHF71222.1"/>
    <property type="molecule type" value="Genomic_DNA"/>
</dbReference>
<evidence type="ECO:0000256" key="1">
    <source>
        <dbReference type="SAM" id="SignalP"/>
    </source>
</evidence>
<feature type="chain" id="PRO_5009909650" evidence="1">
    <location>
        <begin position="23"/>
        <end position="156"/>
    </location>
</feature>
<gene>
    <name evidence="3" type="ORF">SAMN02745131_03363</name>
</gene>
<keyword evidence="1" id="KW-0732">Signal</keyword>
<evidence type="ECO:0000313" key="3">
    <source>
        <dbReference type="EMBL" id="SHF71222.1"/>
    </source>
</evidence>
<dbReference type="Pfam" id="PF00403">
    <property type="entry name" value="HMA"/>
    <property type="match status" value="1"/>
</dbReference>